<evidence type="ECO:0000256" key="7">
    <source>
        <dbReference type="ARBA" id="ARBA00023235"/>
    </source>
</evidence>
<keyword evidence="7" id="KW-0413">Isomerase</keyword>
<comment type="similarity">
    <text evidence="1 11">Belongs to the helicase family. UvrD subfamily.</text>
</comment>
<evidence type="ECO:0000256" key="9">
    <source>
        <dbReference type="ARBA" id="ARBA00048988"/>
    </source>
</evidence>
<sequence length="738" mass="84936">MARSRDILTDLNTEQVKAVKHTEGPLLIMAGAGSGKTRVLTHRIAYLIEEKAVNPWNILAITFTNKAASEMRERVTSLVEKGGRDVWVSTFHSLCVRILRRDIDRIGYSRSFTIADPAEQQTLMKRILKELNIDPKQYKPKSILAAISQAKNELVDDIQFQKRNTGFYQEIVARCYKAYQQELRQSESLDFDDLIMQTVRLFQEDPEVLQYYQSKFQYIHVDEYQDTNHAQYQLIKFLGTRFQNVCVVGDVDQSIYGWRGADISNILSFGEDFPEAKTIYLGQNYRSTKTILQAANSVIENNSQRKEKDLWTDNEQGEKITYYRAQSGEDEARFVVTKIKAEMAENAHLSYDDFAVLYRTNAQSRSFEDTFKFSSLPYKIVGGLKFYDRKEIKDLIAYLTLIVNPVDNLSFNRVVNVPKRGIGARSLERLQDSASAMGWSLYETALNVDSTSVTGRAQKGVFEFATMIQELRKMEEYLPVDELVEEVLNRSGYIRELEKEKTNEAQSRIENLEEFKSVAIEYEKGDREEHSLIDFLTDLSLVRDTDISEEYQEEVTFMTLHSAKGLEFPIVFLVGMEEGIFPLSRAAMDEEELEEERRLAYVGITRAEEKLYLTNAYSRTLYGRTNANPESRFIEEIDEKMLEYEDSQSEQFMPFRSHQKRREKNPRKRAFSTPYTPTGASGAEKVEWRLGDKVQHKKWGQGTVVAVSGEGDDMQLDIAFPSEGVKKLLAAFAPVEKL</sequence>
<dbReference type="GO" id="GO:0005829">
    <property type="term" value="C:cytosol"/>
    <property type="evidence" value="ECO:0007669"/>
    <property type="project" value="TreeGrafter"/>
</dbReference>
<evidence type="ECO:0000256" key="12">
    <source>
        <dbReference type="SAM" id="MobiDB-lite"/>
    </source>
</evidence>
<evidence type="ECO:0000259" key="13">
    <source>
        <dbReference type="PROSITE" id="PS51198"/>
    </source>
</evidence>
<comment type="catalytic activity">
    <reaction evidence="9 11">
        <text>ATP + H2O = ADP + phosphate + H(+)</text>
        <dbReference type="Rhea" id="RHEA:13065"/>
        <dbReference type="ChEBI" id="CHEBI:15377"/>
        <dbReference type="ChEBI" id="CHEBI:15378"/>
        <dbReference type="ChEBI" id="CHEBI:30616"/>
        <dbReference type="ChEBI" id="CHEBI:43474"/>
        <dbReference type="ChEBI" id="CHEBI:456216"/>
        <dbReference type="EC" id="5.6.2.4"/>
    </reaction>
</comment>
<evidence type="ECO:0000313" key="16">
    <source>
        <dbReference type="Proteomes" id="UP001171751"/>
    </source>
</evidence>
<dbReference type="PROSITE" id="PS51217">
    <property type="entry name" value="UVRD_HELICASE_CTER"/>
    <property type="match status" value="1"/>
</dbReference>
<feature type="compositionally biased region" description="Basic residues" evidence="12">
    <location>
        <begin position="657"/>
        <end position="670"/>
    </location>
</feature>
<evidence type="ECO:0000256" key="5">
    <source>
        <dbReference type="ARBA" id="ARBA00022840"/>
    </source>
</evidence>
<dbReference type="NCBIfam" id="TIGR01073">
    <property type="entry name" value="pcrA"/>
    <property type="match status" value="1"/>
</dbReference>
<gene>
    <name evidence="15" type="primary">pcrA</name>
    <name evidence="15" type="ORF">Q4F26_02770</name>
</gene>
<evidence type="ECO:0000256" key="11">
    <source>
        <dbReference type="RuleBase" id="RU364053"/>
    </source>
</evidence>
<accession>A0AA43UC44</accession>
<dbReference type="CDD" id="cd17932">
    <property type="entry name" value="DEXQc_UvrD"/>
    <property type="match status" value="1"/>
</dbReference>
<dbReference type="AlphaFoldDB" id="A0AA43UC44"/>
<dbReference type="Gene3D" id="1.10.10.160">
    <property type="match status" value="1"/>
</dbReference>
<dbReference type="InterPro" id="IPR027417">
    <property type="entry name" value="P-loop_NTPase"/>
</dbReference>
<keyword evidence="3 10" id="KW-0378">Hydrolase</keyword>
<keyword evidence="5 10" id="KW-0067">ATP-binding</keyword>
<evidence type="ECO:0000256" key="8">
    <source>
        <dbReference type="ARBA" id="ARBA00034617"/>
    </source>
</evidence>
<dbReference type="InterPro" id="IPR014017">
    <property type="entry name" value="DNA_helicase_UvrD-like_C"/>
</dbReference>
<evidence type="ECO:0000313" key="15">
    <source>
        <dbReference type="EMBL" id="MDO5457242.1"/>
    </source>
</evidence>
<dbReference type="PROSITE" id="PS51198">
    <property type="entry name" value="UVRD_HELICASE_ATP_BIND"/>
    <property type="match status" value="1"/>
</dbReference>
<dbReference type="SUPFAM" id="SSF52540">
    <property type="entry name" value="P-loop containing nucleoside triphosphate hydrolases"/>
    <property type="match status" value="1"/>
</dbReference>
<dbReference type="CDD" id="cd18807">
    <property type="entry name" value="SF1_C_UvrD"/>
    <property type="match status" value="1"/>
</dbReference>
<dbReference type="InterPro" id="IPR000212">
    <property type="entry name" value="DNA_helicase_UvrD/REP"/>
</dbReference>
<evidence type="ECO:0000256" key="10">
    <source>
        <dbReference type="PROSITE-ProRule" id="PRU00560"/>
    </source>
</evidence>
<dbReference type="FunFam" id="1.10.486.10:FF:000003">
    <property type="entry name" value="ATP-dependent DNA helicase"/>
    <property type="match status" value="1"/>
</dbReference>
<keyword evidence="16" id="KW-1185">Reference proteome</keyword>
<keyword evidence="6 11" id="KW-0238">DNA-binding</keyword>
<dbReference type="InterPro" id="IPR013986">
    <property type="entry name" value="DExx_box_DNA_helicase_dom_sf"/>
</dbReference>
<dbReference type="Pfam" id="PF00580">
    <property type="entry name" value="UvrD-helicase"/>
    <property type="match status" value="1"/>
</dbReference>
<keyword evidence="2 10" id="KW-0547">Nucleotide-binding</keyword>
<dbReference type="EC" id="5.6.2.4" evidence="11"/>
<dbReference type="GO" id="GO:0043138">
    <property type="term" value="F:3'-5' DNA helicase activity"/>
    <property type="evidence" value="ECO:0007669"/>
    <property type="project" value="UniProtKB-EC"/>
</dbReference>
<dbReference type="Pfam" id="PF13361">
    <property type="entry name" value="UvrD_C"/>
    <property type="match status" value="1"/>
</dbReference>
<dbReference type="Gene3D" id="1.10.486.10">
    <property type="entry name" value="PCRA, domain 4"/>
    <property type="match status" value="1"/>
</dbReference>
<dbReference type="Proteomes" id="UP001171751">
    <property type="component" value="Unassembled WGS sequence"/>
</dbReference>
<dbReference type="InterPro" id="IPR014016">
    <property type="entry name" value="UvrD-like_ATP-bd"/>
</dbReference>
<dbReference type="FunFam" id="1.10.10.160:FF:000001">
    <property type="entry name" value="ATP-dependent DNA helicase"/>
    <property type="match status" value="1"/>
</dbReference>
<comment type="catalytic activity">
    <reaction evidence="8">
        <text>Couples ATP hydrolysis with the unwinding of duplex DNA by translocating in the 3'-5' direction.</text>
        <dbReference type="EC" id="5.6.2.4"/>
    </reaction>
</comment>
<dbReference type="GO" id="GO:0016787">
    <property type="term" value="F:hydrolase activity"/>
    <property type="evidence" value="ECO:0007669"/>
    <property type="project" value="UniProtKB-UniRule"/>
</dbReference>
<reference evidence="15" key="1">
    <citation type="submission" date="2023-07" db="EMBL/GenBank/DDBJ databases">
        <title>Between Cages and Wild: Unraveling the Impact of Captivity on Animal Microbiomes and Antimicrobial Resistance.</title>
        <authorList>
            <person name="Schmartz G.P."/>
            <person name="Rehner J."/>
            <person name="Schuff M.J."/>
            <person name="Becker S.L."/>
            <person name="Kravczyk M."/>
            <person name="Gurevich A."/>
            <person name="Francke R."/>
            <person name="Mueller R."/>
            <person name="Keller V."/>
            <person name="Keller A."/>
        </authorList>
    </citation>
    <scope>NUCLEOTIDE SEQUENCE</scope>
    <source>
        <strain evidence="15">S39M_St_73</strain>
    </source>
</reference>
<dbReference type="GO" id="GO:0006260">
    <property type="term" value="P:DNA replication"/>
    <property type="evidence" value="ECO:0007669"/>
    <property type="project" value="InterPro"/>
</dbReference>
<dbReference type="GO" id="GO:0003677">
    <property type="term" value="F:DNA binding"/>
    <property type="evidence" value="ECO:0007669"/>
    <property type="project" value="UniProtKB-KW"/>
</dbReference>
<evidence type="ECO:0000256" key="4">
    <source>
        <dbReference type="ARBA" id="ARBA00022806"/>
    </source>
</evidence>
<dbReference type="GO" id="GO:0005524">
    <property type="term" value="F:ATP binding"/>
    <property type="evidence" value="ECO:0007669"/>
    <property type="project" value="UniProtKB-UniRule"/>
</dbReference>
<dbReference type="GO" id="GO:0009314">
    <property type="term" value="P:response to radiation"/>
    <property type="evidence" value="ECO:0007669"/>
    <property type="project" value="UniProtKB-ARBA"/>
</dbReference>
<dbReference type="Gene3D" id="3.40.50.300">
    <property type="entry name" value="P-loop containing nucleotide triphosphate hydrolases"/>
    <property type="match status" value="2"/>
</dbReference>
<keyword evidence="4 10" id="KW-0347">Helicase</keyword>
<protein>
    <recommendedName>
        <fullName evidence="11">ATP-dependent DNA helicase</fullName>
        <ecNumber evidence="11">5.6.2.4</ecNumber>
    </recommendedName>
</protein>
<dbReference type="Pfam" id="PF21196">
    <property type="entry name" value="PcrA_UvrD_tudor"/>
    <property type="match status" value="1"/>
</dbReference>
<dbReference type="PANTHER" id="PTHR11070:SF2">
    <property type="entry name" value="ATP-DEPENDENT DNA HELICASE SRS2"/>
    <property type="match status" value="1"/>
</dbReference>
<dbReference type="PANTHER" id="PTHR11070">
    <property type="entry name" value="UVRD / RECB / PCRA DNA HELICASE FAMILY MEMBER"/>
    <property type="match status" value="1"/>
</dbReference>
<evidence type="ECO:0000256" key="6">
    <source>
        <dbReference type="ARBA" id="ARBA00023125"/>
    </source>
</evidence>
<feature type="domain" description="UvrD-like helicase ATP-binding" evidence="13">
    <location>
        <begin position="9"/>
        <end position="288"/>
    </location>
</feature>
<feature type="binding site" evidence="10">
    <location>
        <begin position="30"/>
        <end position="37"/>
    </location>
    <ligand>
        <name>ATP</name>
        <dbReference type="ChEBI" id="CHEBI:30616"/>
    </ligand>
</feature>
<evidence type="ECO:0000256" key="3">
    <source>
        <dbReference type="ARBA" id="ARBA00022801"/>
    </source>
</evidence>
<organism evidence="15 16">
    <name type="scientific">Atopococcus tabaci</name>
    <dbReference type="NCBI Taxonomy" id="269774"/>
    <lineage>
        <taxon>Bacteria</taxon>
        <taxon>Bacillati</taxon>
        <taxon>Bacillota</taxon>
        <taxon>Bacilli</taxon>
        <taxon>Lactobacillales</taxon>
        <taxon>Carnobacteriaceae</taxon>
        <taxon>Atopococcus</taxon>
    </lineage>
</organism>
<dbReference type="InterPro" id="IPR005751">
    <property type="entry name" value="ATP-dep_DNA_helicase_PcrA"/>
</dbReference>
<dbReference type="EMBL" id="JAUNQW010000007">
    <property type="protein sequence ID" value="MDO5457242.1"/>
    <property type="molecule type" value="Genomic_DNA"/>
</dbReference>
<evidence type="ECO:0000256" key="1">
    <source>
        <dbReference type="ARBA" id="ARBA00009922"/>
    </source>
</evidence>
<dbReference type="GO" id="GO:0000725">
    <property type="term" value="P:recombinational repair"/>
    <property type="evidence" value="ECO:0007669"/>
    <property type="project" value="TreeGrafter"/>
</dbReference>
<feature type="domain" description="UvrD-like helicase C-terminal" evidence="14">
    <location>
        <begin position="289"/>
        <end position="565"/>
    </location>
</feature>
<name>A0AA43UC44_9LACT</name>
<dbReference type="GO" id="GO:0033202">
    <property type="term" value="C:DNA helicase complex"/>
    <property type="evidence" value="ECO:0007669"/>
    <property type="project" value="TreeGrafter"/>
</dbReference>
<evidence type="ECO:0000256" key="2">
    <source>
        <dbReference type="ARBA" id="ARBA00022741"/>
    </source>
</evidence>
<proteinExistence type="inferred from homology"/>
<evidence type="ECO:0000259" key="14">
    <source>
        <dbReference type="PROSITE" id="PS51217"/>
    </source>
</evidence>
<feature type="region of interest" description="Disordered" evidence="12">
    <location>
        <begin position="654"/>
        <end position="682"/>
    </location>
</feature>
<comment type="caution">
    <text evidence="15">The sequence shown here is derived from an EMBL/GenBank/DDBJ whole genome shotgun (WGS) entry which is preliminary data.</text>
</comment>